<evidence type="ECO:0000256" key="1">
    <source>
        <dbReference type="SAM" id="MobiDB-lite"/>
    </source>
</evidence>
<dbReference type="RefSeq" id="XP_002835243.1">
    <property type="nucleotide sequence ID" value="XM_002835197.1"/>
</dbReference>
<dbReference type="AlphaFoldDB" id="D5G4C1"/>
<sequence>MLIHGFSGAVHLYKYNTVQIGIRVLYSTAPDTFQSSPATSPLQVPYSPSQDRRLPFVLPPDQA</sequence>
<keyword evidence="3" id="KW-1185">Reference proteome</keyword>
<gene>
    <name evidence="2" type="ORF">GSTUM_00004043001</name>
</gene>
<dbReference type="InParanoid" id="D5G4C1"/>
<evidence type="ECO:0000313" key="2">
    <source>
        <dbReference type="EMBL" id="CAZ79364.1"/>
    </source>
</evidence>
<reference evidence="2 3" key="1">
    <citation type="journal article" date="2010" name="Nature">
        <title>Perigord black truffle genome uncovers evolutionary origins and mechanisms of symbiosis.</title>
        <authorList>
            <person name="Martin F."/>
            <person name="Kohler A."/>
            <person name="Murat C."/>
            <person name="Balestrini R."/>
            <person name="Coutinho P.M."/>
            <person name="Jaillon O."/>
            <person name="Montanini B."/>
            <person name="Morin E."/>
            <person name="Noel B."/>
            <person name="Percudani R."/>
            <person name="Porcel B."/>
            <person name="Rubini A."/>
            <person name="Amicucci A."/>
            <person name="Amselem J."/>
            <person name="Anthouard V."/>
            <person name="Arcioni S."/>
            <person name="Artiguenave F."/>
            <person name="Aury J.M."/>
            <person name="Ballario P."/>
            <person name="Bolchi A."/>
            <person name="Brenna A."/>
            <person name="Brun A."/>
            <person name="Buee M."/>
            <person name="Cantarel B."/>
            <person name="Chevalier G."/>
            <person name="Couloux A."/>
            <person name="Da Silva C."/>
            <person name="Denoeud F."/>
            <person name="Duplessis S."/>
            <person name="Ghignone S."/>
            <person name="Hilselberger B."/>
            <person name="Iotti M."/>
            <person name="Marcais B."/>
            <person name="Mello A."/>
            <person name="Miranda M."/>
            <person name="Pacioni G."/>
            <person name="Quesneville H."/>
            <person name="Riccioni C."/>
            <person name="Ruotolo R."/>
            <person name="Splivallo R."/>
            <person name="Stocchi V."/>
            <person name="Tisserant E."/>
            <person name="Viscomi A.R."/>
            <person name="Zambonelli A."/>
            <person name="Zampieri E."/>
            <person name="Henrissat B."/>
            <person name="Lebrun M.H."/>
            <person name="Paolocci F."/>
            <person name="Bonfante P."/>
            <person name="Ottonello S."/>
            <person name="Wincker P."/>
        </authorList>
    </citation>
    <scope>NUCLEOTIDE SEQUENCE [LARGE SCALE GENOMIC DNA]</scope>
    <source>
        <strain evidence="2 3">Mel28</strain>
    </source>
</reference>
<name>D5G4C1_TUBMM</name>
<dbReference type="Proteomes" id="UP000006911">
    <property type="component" value="Unassembled WGS sequence"/>
</dbReference>
<dbReference type="KEGG" id="tml:GSTUM_00004043001"/>
<accession>D5G4C1</accession>
<feature type="compositionally biased region" description="Polar residues" evidence="1">
    <location>
        <begin position="35"/>
        <end position="49"/>
    </location>
</feature>
<protein>
    <submittedName>
        <fullName evidence="2">(Perigord truffle) hypothetical protein</fullName>
    </submittedName>
</protein>
<organism evidence="2 3">
    <name type="scientific">Tuber melanosporum (strain Mel28)</name>
    <name type="common">Perigord black truffle</name>
    <dbReference type="NCBI Taxonomy" id="656061"/>
    <lineage>
        <taxon>Eukaryota</taxon>
        <taxon>Fungi</taxon>
        <taxon>Dikarya</taxon>
        <taxon>Ascomycota</taxon>
        <taxon>Pezizomycotina</taxon>
        <taxon>Pezizomycetes</taxon>
        <taxon>Pezizales</taxon>
        <taxon>Tuberaceae</taxon>
        <taxon>Tuber</taxon>
    </lineage>
</organism>
<evidence type="ECO:0000313" key="3">
    <source>
        <dbReference type="Proteomes" id="UP000006911"/>
    </source>
</evidence>
<feature type="region of interest" description="Disordered" evidence="1">
    <location>
        <begin position="35"/>
        <end position="63"/>
    </location>
</feature>
<proteinExistence type="predicted"/>
<dbReference type="EMBL" id="FN429986">
    <property type="protein sequence ID" value="CAZ79364.1"/>
    <property type="molecule type" value="Genomic_DNA"/>
</dbReference>
<dbReference type="GeneID" id="9184989"/>
<dbReference type="HOGENOM" id="CLU_2887451_0_0_1"/>